<gene>
    <name evidence="10" type="primary">KNAG0F03040</name>
    <name evidence="10" type="ordered locus">KNAG_0F03040</name>
</gene>
<dbReference type="OrthoDB" id="2399539at2759"/>
<dbReference type="GO" id="GO:0043565">
    <property type="term" value="F:sequence-specific DNA binding"/>
    <property type="evidence" value="ECO:0007669"/>
    <property type="project" value="TreeGrafter"/>
</dbReference>
<dbReference type="PANTHER" id="PTHR47782:SF12">
    <property type="entry name" value="ZN(II)2CYS6 TRANSCRIPTION FACTOR (EUROFUNG)"/>
    <property type="match status" value="1"/>
</dbReference>
<protein>
    <recommendedName>
        <fullName evidence="9">Zn(2)-C6 fungal-type domain-containing protein</fullName>
    </recommendedName>
</protein>
<dbReference type="GO" id="GO:0000981">
    <property type="term" value="F:DNA-binding transcription factor activity, RNA polymerase II-specific"/>
    <property type="evidence" value="ECO:0007669"/>
    <property type="project" value="InterPro"/>
</dbReference>
<dbReference type="InterPro" id="IPR036864">
    <property type="entry name" value="Zn2-C6_fun-type_DNA-bd_sf"/>
</dbReference>
<dbReference type="SMART" id="SM00906">
    <property type="entry name" value="Fungal_trans"/>
    <property type="match status" value="1"/>
</dbReference>
<dbReference type="RefSeq" id="XP_022465212.1">
    <property type="nucleotide sequence ID" value="XM_022608747.1"/>
</dbReference>
<feature type="region of interest" description="Disordered" evidence="8">
    <location>
        <begin position="750"/>
        <end position="784"/>
    </location>
</feature>
<evidence type="ECO:0000313" key="10">
    <source>
        <dbReference type="EMBL" id="CCK70966.1"/>
    </source>
</evidence>
<dbReference type="AlphaFoldDB" id="J7S8M0"/>
<reference evidence="10 11" key="1">
    <citation type="journal article" date="2011" name="Proc. Natl. Acad. Sci. U.S.A.">
        <title>Evolutionary erosion of yeast sex chromosomes by mating-type switching accidents.</title>
        <authorList>
            <person name="Gordon J.L."/>
            <person name="Armisen D."/>
            <person name="Proux-Wera E."/>
            <person name="Oheigeartaigh S.S."/>
            <person name="Byrne K.P."/>
            <person name="Wolfe K.H."/>
        </authorList>
    </citation>
    <scope>NUCLEOTIDE SEQUENCE [LARGE SCALE GENOMIC DNA]</scope>
    <source>
        <strain evidence="11">ATCC MYA-139 / BCRC 22969 / CBS 8797 / CCRC 22969 / KCTC 17520 / NBRC 10181 / NCYC 3082</strain>
    </source>
</reference>
<dbReference type="PANTHER" id="PTHR47782">
    <property type="entry name" value="ZN(II)2CYS6 TRANSCRIPTION FACTOR (EUROFUNG)-RELATED"/>
    <property type="match status" value="1"/>
</dbReference>
<dbReference type="InterPro" id="IPR001138">
    <property type="entry name" value="Zn2Cys6_DnaBD"/>
</dbReference>
<dbReference type="GO" id="GO:0045944">
    <property type="term" value="P:positive regulation of transcription by RNA polymerase II"/>
    <property type="evidence" value="ECO:0007669"/>
    <property type="project" value="TreeGrafter"/>
</dbReference>
<evidence type="ECO:0000313" key="11">
    <source>
        <dbReference type="Proteomes" id="UP000006310"/>
    </source>
</evidence>
<dbReference type="Pfam" id="PF04082">
    <property type="entry name" value="Fungal_trans"/>
    <property type="match status" value="1"/>
</dbReference>
<keyword evidence="6" id="KW-0804">Transcription</keyword>
<dbReference type="CDD" id="cd12148">
    <property type="entry name" value="fungal_TF_MHR"/>
    <property type="match status" value="1"/>
</dbReference>
<dbReference type="GO" id="GO:0006351">
    <property type="term" value="P:DNA-templated transcription"/>
    <property type="evidence" value="ECO:0007669"/>
    <property type="project" value="InterPro"/>
</dbReference>
<keyword evidence="3" id="KW-0862">Zinc</keyword>
<name>J7S8M0_HUIN7</name>
<dbReference type="eggNOG" id="ENOG502RZHA">
    <property type="taxonomic scope" value="Eukaryota"/>
</dbReference>
<dbReference type="EMBL" id="HE978319">
    <property type="protein sequence ID" value="CCK70966.1"/>
    <property type="molecule type" value="Genomic_DNA"/>
</dbReference>
<dbReference type="PROSITE" id="PS50048">
    <property type="entry name" value="ZN2_CY6_FUNGAL_2"/>
    <property type="match status" value="1"/>
</dbReference>
<feature type="compositionally biased region" description="Low complexity" evidence="8">
    <location>
        <begin position="136"/>
        <end position="149"/>
    </location>
</feature>
<dbReference type="PROSITE" id="PS00463">
    <property type="entry name" value="ZN2_CY6_FUNGAL_1"/>
    <property type="match status" value="1"/>
</dbReference>
<organism evidence="10 11">
    <name type="scientific">Huiozyma naganishii (strain ATCC MYA-139 / BCRC 22969 / CBS 8797 / KCTC 17520 / NBRC 10181 / NCYC 3082 / Yp74L-3)</name>
    <name type="common">Yeast</name>
    <name type="synonym">Kazachstania naganishii</name>
    <dbReference type="NCBI Taxonomy" id="1071383"/>
    <lineage>
        <taxon>Eukaryota</taxon>
        <taxon>Fungi</taxon>
        <taxon>Dikarya</taxon>
        <taxon>Ascomycota</taxon>
        <taxon>Saccharomycotina</taxon>
        <taxon>Saccharomycetes</taxon>
        <taxon>Saccharomycetales</taxon>
        <taxon>Saccharomycetaceae</taxon>
        <taxon>Huiozyma</taxon>
    </lineage>
</organism>
<evidence type="ECO:0000256" key="3">
    <source>
        <dbReference type="ARBA" id="ARBA00022833"/>
    </source>
</evidence>
<dbReference type="STRING" id="1071383.J7S8M0"/>
<dbReference type="SMART" id="SM00066">
    <property type="entry name" value="GAL4"/>
    <property type="match status" value="1"/>
</dbReference>
<dbReference type="KEGG" id="kng:KNAG_0F03040"/>
<feature type="domain" description="Zn(2)-C6 fungal-type" evidence="9">
    <location>
        <begin position="40"/>
        <end position="70"/>
    </location>
</feature>
<keyword evidence="7" id="KW-0539">Nucleus</keyword>
<evidence type="ECO:0000256" key="2">
    <source>
        <dbReference type="ARBA" id="ARBA00022723"/>
    </source>
</evidence>
<evidence type="ECO:0000259" key="9">
    <source>
        <dbReference type="PROSITE" id="PS50048"/>
    </source>
</evidence>
<evidence type="ECO:0000256" key="7">
    <source>
        <dbReference type="ARBA" id="ARBA00023242"/>
    </source>
</evidence>
<dbReference type="GeneID" id="34526681"/>
<dbReference type="InterPro" id="IPR007219">
    <property type="entry name" value="XnlR_reg_dom"/>
</dbReference>
<dbReference type="HOGENOM" id="CLU_004038_1_0_1"/>
<dbReference type="GO" id="GO:0008270">
    <property type="term" value="F:zinc ion binding"/>
    <property type="evidence" value="ECO:0007669"/>
    <property type="project" value="InterPro"/>
</dbReference>
<sequence>MARPKKEISEQNIEKFHKELEMAGNRSDLLLRDKRGRSRSCLLCKRRKQKCDHKLPSCTACLKASVMCIQPVRYNEETQSSPANPSHTGKPLVKVEPFGTKVPIIPINHSHNQNQNGGVIVSPTVKGTGSLTPAGSVATTSSTPSLASLNDFDSEMENGPGNGSMDSSNKYPFRPSSTSSTSSTNRIQKPKTMDKDQYTSFIERKLRYLEKMIELPPGGAMFQRKLGRYKKITHLLGDIDDLEKYVPNGPAQDHVQGITTPTTTIAAPRPERGHIPQLASDSLDSIDFNKCLFAKYFGKNYFPYDPAFEFDGPLAKSLLDVFFKRLQFKYPLLDEQEIYTFHEHFSKNNIYFYSTNEFHFASGRMWLVFAISAYMNKTTGKYKGLAPERYFSTAVRHVTKCSDNLNYVQKVEILTLLVLYLLRTDRDSSLLYDIMKDVMFICQKYLSLNKWFPQDPFARKKLRLFWCVYLLERMICVSVGKPFTISEADINLPLFDESSFNTQNSKVRGVHFINQSLKLRRLESAFVEKLNILPNTNSPTPPKQTDLPLVNDFFKQLEVWRSSCSISHVENFENETLKLYYYRSVRLLIQPYLEFLTPEDRLFRESQAAAGQICQLYKIFHQKTVSGHSTPAVHTVFVAGVNLVYCMWLARNYDDERRKKLGDMSKHTRPLISASLFSNMDDLRACSVCLYVMTERSQFARVFRDTFDQLMNATVGNLIERCGPDSSELIYLSVQDGNYSVHGNEYNVRKSSVDSAEADLGQDGSRTTSDEDKDPNGMPPARKRVFGKGQAEEHAGFVENSQVDIEEQKKLEAKQGDLAKQILPKGLTYLLTETNKDPPTSNLPSIITNTRGVPLDDNLLRSVKDIENSHQYMIKKPANSNECNWQMVQEQAFLQQQLAQQNLQVYLASLTNSSSNKGNANKGENPTFPQQFQPPMLSRHPQLSNNITNDLQATTSHKEIMTSLLSKSNSNISNVRNSGPIASSPSIMSDQLRSLRTNHGTQGTLSSAVASPLPPIGYPTIEGKPAESGVLFSNGTHDMINNISTWTGNSVFRDLSQRENYAIHQGLSYPNNIVTGDAIPQTPQQLSYHSYPPSPIPTGQNQSYQNQPLQPHQHFQQIQQQQHAHILQGQNMSAGIDNTQLPPSIMNNAANDYLHSGNVNQADTSNLVGSAPSTQIEDFWTINDDYGFLT</sequence>
<accession>J7S8M0</accession>
<evidence type="ECO:0000256" key="6">
    <source>
        <dbReference type="ARBA" id="ARBA00023163"/>
    </source>
</evidence>
<evidence type="ECO:0000256" key="1">
    <source>
        <dbReference type="ARBA" id="ARBA00004123"/>
    </source>
</evidence>
<reference evidence="11" key="2">
    <citation type="submission" date="2012-08" db="EMBL/GenBank/DDBJ databases">
        <title>Genome sequence of Kazachstania naganishii.</title>
        <authorList>
            <person name="Gordon J.L."/>
            <person name="Armisen D."/>
            <person name="Proux-Wera E."/>
            <person name="OhEigeartaigh S.S."/>
            <person name="Byrne K.P."/>
            <person name="Wolfe K.H."/>
        </authorList>
    </citation>
    <scope>NUCLEOTIDE SEQUENCE [LARGE SCALE GENOMIC DNA]</scope>
    <source>
        <strain evidence="11">ATCC MYA-139 / BCRC 22969 / CBS 8797 / CCRC 22969 / KCTC 17520 / NBRC 10181 / NCYC 3082</strain>
    </source>
</reference>
<evidence type="ECO:0000256" key="4">
    <source>
        <dbReference type="ARBA" id="ARBA00023015"/>
    </source>
</evidence>
<dbReference type="Gene3D" id="4.10.240.10">
    <property type="entry name" value="Zn(2)-C6 fungal-type DNA-binding domain"/>
    <property type="match status" value="1"/>
</dbReference>
<proteinExistence type="predicted"/>
<dbReference type="CDD" id="cd00067">
    <property type="entry name" value="GAL4"/>
    <property type="match status" value="1"/>
</dbReference>
<dbReference type="Pfam" id="PF00172">
    <property type="entry name" value="Zn_clus"/>
    <property type="match status" value="1"/>
</dbReference>
<keyword evidence="2" id="KW-0479">Metal-binding</keyword>
<dbReference type="GO" id="GO:0005634">
    <property type="term" value="C:nucleus"/>
    <property type="evidence" value="ECO:0007669"/>
    <property type="project" value="UniProtKB-SubCell"/>
</dbReference>
<comment type="subcellular location">
    <subcellularLocation>
        <location evidence="1">Nucleus</location>
    </subcellularLocation>
</comment>
<dbReference type="Proteomes" id="UP000006310">
    <property type="component" value="Chromosome 6"/>
</dbReference>
<keyword evidence="4" id="KW-0805">Transcription regulation</keyword>
<keyword evidence="11" id="KW-1185">Reference proteome</keyword>
<dbReference type="InterPro" id="IPR052202">
    <property type="entry name" value="Yeast_MetPath_Reg"/>
</dbReference>
<feature type="region of interest" description="Disordered" evidence="8">
    <location>
        <begin position="131"/>
        <end position="193"/>
    </location>
</feature>
<keyword evidence="5" id="KW-0238">DNA-binding</keyword>
<dbReference type="SUPFAM" id="SSF57701">
    <property type="entry name" value="Zn2/Cys6 DNA-binding domain"/>
    <property type="match status" value="1"/>
</dbReference>
<evidence type="ECO:0000256" key="5">
    <source>
        <dbReference type="ARBA" id="ARBA00023125"/>
    </source>
</evidence>
<evidence type="ECO:0000256" key="8">
    <source>
        <dbReference type="SAM" id="MobiDB-lite"/>
    </source>
</evidence>